<proteinExistence type="predicted"/>
<sequence>IKIPLSNKMDNFLQSSQEFLPLDYNYDEAQEDLINVEDIILSDDEIEYNNDSMFDLEQSLYKYALDSAEFENDLWKEFSIEDIPILQEINNEETGNEYTKEIPAIKSKQITPCVIIDNNHREI</sequence>
<keyword evidence="2" id="KW-1185">Reference proteome</keyword>
<evidence type="ECO:0000313" key="1">
    <source>
        <dbReference type="EMBL" id="CAG8840857.1"/>
    </source>
</evidence>
<gene>
    <name evidence="1" type="ORF">GMARGA_LOCUS35117</name>
</gene>
<feature type="non-terminal residue" evidence="1">
    <location>
        <position position="1"/>
    </location>
</feature>
<protein>
    <submittedName>
        <fullName evidence="1">3660_t:CDS:1</fullName>
    </submittedName>
</protein>
<comment type="caution">
    <text evidence="1">The sequence shown here is derived from an EMBL/GenBank/DDBJ whole genome shotgun (WGS) entry which is preliminary data.</text>
</comment>
<evidence type="ECO:0000313" key="2">
    <source>
        <dbReference type="Proteomes" id="UP000789901"/>
    </source>
</evidence>
<reference evidence="1 2" key="1">
    <citation type="submission" date="2021-06" db="EMBL/GenBank/DDBJ databases">
        <authorList>
            <person name="Kallberg Y."/>
            <person name="Tangrot J."/>
            <person name="Rosling A."/>
        </authorList>
    </citation>
    <scope>NUCLEOTIDE SEQUENCE [LARGE SCALE GENOMIC DNA]</scope>
    <source>
        <strain evidence="1 2">120-4 pot B 10/14</strain>
    </source>
</reference>
<accession>A0ABN7WVE2</accession>
<name>A0ABN7WVE2_GIGMA</name>
<organism evidence="1 2">
    <name type="scientific">Gigaspora margarita</name>
    <dbReference type="NCBI Taxonomy" id="4874"/>
    <lineage>
        <taxon>Eukaryota</taxon>
        <taxon>Fungi</taxon>
        <taxon>Fungi incertae sedis</taxon>
        <taxon>Mucoromycota</taxon>
        <taxon>Glomeromycotina</taxon>
        <taxon>Glomeromycetes</taxon>
        <taxon>Diversisporales</taxon>
        <taxon>Gigasporaceae</taxon>
        <taxon>Gigaspora</taxon>
    </lineage>
</organism>
<dbReference type="EMBL" id="CAJVQB010063944">
    <property type="protein sequence ID" value="CAG8840857.1"/>
    <property type="molecule type" value="Genomic_DNA"/>
</dbReference>
<dbReference type="Proteomes" id="UP000789901">
    <property type="component" value="Unassembled WGS sequence"/>
</dbReference>